<dbReference type="AlphaFoldDB" id="A0A9N9QCY1"/>
<dbReference type="OrthoDB" id="6768132at2759"/>
<feature type="compositionally biased region" description="Polar residues" evidence="1">
    <location>
        <begin position="242"/>
        <end position="257"/>
    </location>
</feature>
<dbReference type="EMBL" id="OU892278">
    <property type="protein sequence ID" value="CAG9765249.1"/>
    <property type="molecule type" value="Genomic_DNA"/>
</dbReference>
<evidence type="ECO:0000256" key="1">
    <source>
        <dbReference type="SAM" id="MobiDB-lite"/>
    </source>
</evidence>
<sequence>MDTPQEISAFFDCIYEHLEKEKDQNIQSKEIQKLEEDLVTSRLASINLNKNFTQNLKSDESNINVKYVALQDRNNYYLKNINILEEKLEQIKTGIEQENRKMSAEAEINLKRQEKLWKRKIEETNNQIQKRKLDHIKKKEKLTSDLTTAQLTNDLEIDEIETALRRELIDLNRKIWRQNEINTDMKKQIEELKKQKKPPSTINIYQDDLLLMNDIEEFFNSNEGNVIKPNKNNHVTDKNKTRMYNSNYHPLDISKQSTKPNYKNLEFIHNNFDNPEPPKTAKQENPKITTNNFDSNPVQFTTPQTNKLDENRTMQNQSTRKRSPDFYNLANFENEKLPLKMVEIKAASKKKNVRGPVQSKNKDGNDGTGAVQKRQTNKRGRPIKRVEDEIKVKDTAVLEQKTVPKKRKMFDPNNHDYLDEMMADYVKDD</sequence>
<feature type="region of interest" description="Disordered" evidence="1">
    <location>
        <begin position="229"/>
        <end position="257"/>
    </location>
</feature>
<evidence type="ECO:0000313" key="2">
    <source>
        <dbReference type="EMBL" id="CAG9765249.1"/>
    </source>
</evidence>
<dbReference type="Proteomes" id="UP001152799">
    <property type="component" value="Chromosome 2"/>
</dbReference>
<name>A0A9N9QCY1_9CUCU</name>
<accession>A0A9N9QCY1</accession>
<reference evidence="2" key="1">
    <citation type="submission" date="2022-01" db="EMBL/GenBank/DDBJ databases">
        <authorList>
            <person name="King R."/>
        </authorList>
    </citation>
    <scope>NUCLEOTIDE SEQUENCE</scope>
</reference>
<keyword evidence="3" id="KW-1185">Reference proteome</keyword>
<proteinExistence type="predicted"/>
<evidence type="ECO:0000313" key="3">
    <source>
        <dbReference type="Proteomes" id="UP001152799"/>
    </source>
</evidence>
<organism evidence="2 3">
    <name type="scientific">Ceutorhynchus assimilis</name>
    <name type="common">cabbage seed weevil</name>
    <dbReference type="NCBI Taxonomy" id="467358"/>
    <lineage>
        <taxon>Eukaryota</taxon>
        <taxon>Metazoa</taxon>
        <taxon>Ecdysozoa</taxon>
        <taxon>Arthropoda</taxon>
        <taxon>Hexapoda</taxon>
        <taxon>Insecta</taxon>
        <taxon>Pterygota</taxon>
        <taxon>Neoptera</taxon>
        <taxon>Endopterygota</taxon>
        <taxon>Coleoptera</taxon>
        <taxon>Polyphaga</taxon>
        <taxon>Cucujiformia</taxon>
        <taxon>Curculionidae</taxon>
        <taxon>Ceutorhynchinae</taxon>
        <taxon>Ceutorhynchus</taxon>
    </lineage>
</organism>
<feature type="region of interest" description="Disordered" evidence="1">
    <location>
        <begin position="350"/>
        <end position="388"/>
    </location>
</feature>
<gene>
    <name evidence="2" type="ORF">CEUTPL_LOCUS5863</name>
</gene>
<protein>
    <submittedName>
        <fullName evidence="2">Uncharacterized protein</fullName>
    </submittedName>
</protein>